<sequence>MSKKDSLWVNDEKGLIYVAYQTEQNGYHARSFEDAFISVNLDFIKSNKDSFKSLKNRDQIDNSKPDYFDIAEKCIDKKTLFATDIFYYSSEDYK</sequence>
<dbReference type="EMBL" id="BARU01009014">
    <property type="protein sequence ID" value="GAH46701.1"/>
    <property type="molecule type" value="Genomic_DNA"/>
</dbReference>
<evidence type="ECO:0000313" key="1">
    <source>
        <dbReference type="EMBL" id="GAH46701.1"/>
    </source>
</evidence>
<proteinExistence type="predicted"/>
<dbReference type="AlphaFoldDB" id="X1FLY0"/>
<reference evidence="1" key="1">
    <citation type="journal article" date="2014" name="Front. Microbiol.">
        <title>High frequency of phylogenetically diverse reductive dehalogenase-homologous genes in deep subseafloor sedimentary metagenomes.</title>
        <authorList>
            <person name="Kawai M."/>
            <person name="Futagami T."/>
            <person name="Toyoda A."/>
            <person name="Takaki Y."/>
            <person name="Nishi S."/>
            <person name="Hori S."/>
            <person name="Arai W."/>
            <person name="Tsubouchi T."/>
            <person name="Morono Y."/>
            <person name="Uchiyama I."/>
            <person name="Ito T."/>
            <person name="Fujiyama A."/>
            <person name="Inagaki F."/>
            <person name="Takami H."/>
        </authorList>
    </citation>
    <scope>NUCLEOTIDE SEQUENCE</scope>
    <source>
        <strain evidence="1">Expedition CK06-06</strain>
    </source>
</reference>
<organism evidence="1">
    <name type="scientific">marine sediment metagenome</name>
    <dbReference type="NCBI Taxonomy" id="412755"/>
    <lineage>
        <taxon>unclassified sequences</taxon>
        <taxon>metagenomes</taxon>
        <taxon>ecological metagenomes</taxon>
    </lineage>
</organism>
<accession>X1FLY0</accession>
<name>X1FLY0_9ZZZZ</name>
<protein>
    <submittedName>
        <fullName evidence="1">Uncharacterized protein</fullName>
    </submittedName>
</protein>
<gene>
    <name evidence="1" type="ORF">S03H2_17468</name>
</gene>
<feature type="non-terminal residue" evidence="1">
    <location>
        <position position="94"/>
    </location>
</feature>
<comment type="caution">
    <text evidence="1">The sequence shown here is derived from an EMBL/GenBank/DDBJ whole genome shotgun (WGS) entry which is preliminary data.</text>
</comment>